<feature type="region of interest" description="Disordered" evidence="1">
    <location>
        <begin position="716"/>
        <end position="755"/>
    </location>
</feature>
<evidence type="ECO:0000313" key="2">
    <source>
        <dbReference type="EMBL" id="KAK5107768.1"/>
    </source>
</evidence>
<organism evidence="2 3">
    <name type="scientific">Meristemomyces frigidus</name>
    <dbReference type="NCBI Taxonomy" id="1508187"/>
    <lineage>
        <taxon>Eukaryota</taxon>
        <taxon>Fungi</taxon>
        <taxon>Dikarya</taxon>
        <taxon>Ascomycota</taxon>
        <taxon>Pezizomycotina</taxon>
        <taxon>Dothideomycetes</taxon>
        <taxon>Dothideomycetidae</taxon>
        <taxon>Mycosphaerellales</taxon>
        <taxon>Teratosphaeriaceae</taxon>
        <taxon>Meristemomyces</taxon>
    </lineage>
</organism>
<protein>
    <submittedName>
        <fullName evidence="2">Uncharacterized protein</fullName>
    </submittedName>
</protein>
<gene>
    <name evidence="2" type="ORF">LTR62_000692</name>
</gene>
<comment type="caution">
    <text evidence="2">The sequence shown here is derived from an EMBL/GenBank/DDBJ whole genome shotgun (WGS) entry which is preliminary data.</text>
</comment>
<reference evidence="2" key="1">
    <citation type="submission" date="2023-08" db="EMBL/GenBank/DDBJ databases">
        <title>Black Yeasts Isolated from many extreme environments.</title>
        <authorList>
            <person name="Coleine C."/>
            <person name="Stajich J.E."/>
            <person name="Selbmann L."/>
        </authorList>
    </citation>
    <scope>NUCLEOTIDE SEQUENCE</scope>
    <source>
        <strain evidence="2">CCFEE 5401</strain>
    </source>
</reference>
<evidence type="ECO:0000313" key="3">
    <source>
        <dbReference type="Proteomes" id="UP001310890"/>
    </source>
</evidence>
<feature type="compositionally biased region" description="Acidic residues" evidence="1">
    <location>
        <begin position="746"/>
        <end position="755"/>
    </location>
</feature>
<sequence>MVAELDPTATVVVATDWFAGVVEAAEELESVGDTDSDAAVPDEATVLDAPLADAFEEEAVDNSAADELAVDEPVLEAAVPDVEAFEVESLLPEAEAELVETDAVTDGEPDTEEPEVTELPVAVPLDVESVEPLLVPDAVAVELPKVIEVPVDNGMDVECVEPADTLTGMVEAEPVTLASEELTDADPDTDCVPDTEVSDTDCAAEIEDATDDAEADADAPDADLDAEREDRTEEVEATTELAEVVTGTGIAVVPSAPEDVLRVKIGALLAEAVIREPETSVIGTGTTVRPLEPVSVLDVKLTEAVADAAVADEMTALTLETSEASVAETVDRTPESCEFDAVAVTMLDKSEPREDARLDRALEAAAVTLAGRDEPSLARLEATLCTEAFTVAATLDAAPTAEERKLDKASLVAVGAAVGVTMSEPESVAPLPVPESVAPLPVPVSVVPLPVPVSLTGSEVGAVNGIGTRNALDPDVVAAKLVPVGVALLVEALFGPEAVRGMGSTKVLEASETVDTLAPVPAAVVRSVGKIPAFVLAMNEPIAESIAEISVTLSVPEALVGTNVGWAVVSVTPVGSAEPAVNEKICPTTLLSLPKTCAVVVAGWSGTGLTWMMLWMTVDKPTKMEPLSATDAFAEAVTELPEGAVGETIVSGMLLPEAALEGAVGHAMLIGMLPLDAIEPMLVGAGDSLDADLEEIPACDDAGTLYLVGRMMEEGSGPVGSTIEEGRSPVGAAEETRALDASTVAEELESDVLPL</sequence>
<dbReference type="Proteomes" id="UP001310890">
    <property type="component" value="Unassembled WGS sequence"/>
</dbReference>
<evidence type="ECO:0000256" key="1">
    <source>
        <dbReference type="SAM" id="MobiDB-lite"/>
    </source>
</evidence>
<accession>A0AAN7THI1</accession>
<proteinExistence type="predicted"/>
<dbReference type="EMBL" id="JAVRRL010000107">
    <property type="protein sequence ID" value="KAK5107768.1"/>
    <property type="molecule type" value="Genomic_DNA"/>
</dbReference>
<dbReference type="AlphaFoldDB" id="A0AAN7THI1"/>
<name>A0AAN7THI1_9PEZI</name>
<feature type="region of interest" description="Disordered" evidence="1">
    <location>
        <begin position="208"/>
        <end position="237"/>
    </location>
</feature>